<proteinExistence type="inferred from homology"/>
<organism evidence="5">
    <name type="scientific">uncultured Paludibacter sp</name>
    <dbReference type="NCBI Taxonomy" id="497635"/>
    <lineage>
        <taxon>Bacteria</taxon>
        <taxon>Pseudomonadati</taxon>
        <taxon>Bacteroidota</taxon>
        <taxon>Bacteroidia</taxon>
        <taxon>Bacteroidales</taxon>
        <taxon>Paludibacteraceae</taxon>
        <taxon>Paludibacter</taxon>
        <taxon>environmental samples</taxon>
    </lineage>
</organism>
<dbReference type="InterPro" id="IPR011010">
    <property type="entry name" value="DNA_brk_join_enz"/>
</dbReference>
<evidence type="ECO:0000313" key="5">
    <source>
        <dbReference type="EMBL" id="VBB43659.1"/>
    </source>
</evidence>
<gene>
    <name evidence="5" type="ORF">TRIP_D200008</name>
</gene>
<protein>
    <submittedName>
        <fullName evidence="5">Integrase/recombinase y4qK</fullName>
    </submittedName>
</protein>
<reference evidence="5" key="1">
    <citation type="submission" date="2018-07" db="EMBL/GenBank/DDBJ databases">
        <authorList>
            <consortium name="Genoscope - CEA"/>
            <person name="William W."/>
        </authorList>
    </citation>
    <scope>NUCLEOTIDE SEQUENCE</scope>
    <source>
        <strain evidence="5">IK1</strain>
    </source>
</reference>
<dbReference type="GO" id="GO:0006310">
    <property type="term" value="P:DNA recombination"/>
    <property type="evidence" value="ECO:0007669"/>
    <property type="project" value="UniProtKB-KW"/>
</dbReference>
<feature type="domain" description="Tyr recombinase" evidence="4">
    <location>
        <begin position="1"/>
        <end position="127"/>
    </location>
</feature>
<accession>A0A653A6G4</accession>
<evidence type="ECO:0000259" key="4">
    <source>
        <dbReference type="PROSITE" id="PS51898"/>
    </source>
</evidence>
<comment type="similarity">
    <text evidence="1">Belongs to the 'phage' integrase family.</text>
</comment>
<name>A0A653A6G4_9BACT</name>
<dbReference type="AlphaFoldDB" id="A0A653A6G4"/>
<dbReference type="InterPro" id="IPR013762">
    <property type="entry name" value="Integrase-like_cat_sf"/>
</dbReference>
<dbReference type="Gene3D" id="1.10.443.10">
    <property type="entry name" value="Intergrase catalytic core"/>
    <property type="match status" value="1"/>
</dbReference>
<dbReference type="SUPFAM" id="SSF56349">
    <property type="entry name" value="DNA breaking-rejoining enzymes"/>
    <property type="match status" value="1"/>
</dbReference>
<dbReference type="EMBL" id="UPXZ01000013">
    <property type="protein sequence ID" value="VBB43659.1"/>
    <property type="molecule type" value="Genomic_DNA"/>
</dbReference>
<dbReference type="PANTHER" id="PTHR30349">
    <property type="entry name" value="PHAGE INTEGRASE-RELATED"/>
    <property type="match status" value="1"/>
</dbReference>
<evidence type="ECO:0000256" key="1">
    <source>
        <dbReference type="ARBA" id="ARBA00008857"/>
    </source>
</evidence>
<keyword evidence="3" id="KW-0233">DNA recombination</keyword>
<dbReference type="PROSITE" id="PS51898">
    <property type="entry name" value="TYR_RECOMBINASE"/>
    <property type="match status" value="1"/>
</dbReference>
<keyword evidence="2" id="KW-0238">DNA-binding</keyword>
<sequence length="131" mass="15082">MIWHRLQIFASEGKKDRYTLLSEKTLITLRQYFAEYKPNEWLFEGEEGGQYSTGSIYGILKKALHNAKINKKVSIHSLRHSFATHLLEAGTDLRYIPSLLGHSSSKTTEIYTHITTKGFDQIKNPLDKLDI</sequence>
<dbReference type="InterPro" id="IPR050090">
    <property type="entry name" value="Tyrosine_recombinase_XerCD"/>
</dbReference>
<dbReference type="GO" id="GO:0015074">
    <property type="term" value="P:DNA integration"/>
    <property type="evidence" value="ECO:0007669"/>
    <property type="project" value="InterPro"/>
</dbReference>
<dbReference type="InterPro" id="IPR002104">
    <property type="entry name" value="Integrase_catalytic"/>
</dbReference>
<dbReference type="GO" id="GO:0003677">
    <property type="term" value="F:DNA binding"/>
    <property type="evidence" value="ECO:0007669"/>
    <property type="project" value="UniProtKB-KW"/>
</dbReference>
<evidence type="ECO:0000256" key="3">
    <source>
        <dbReference type="ARBA" id="ARBA00023172"/>
    </source>
</evidence>
<dbReference type="Pfam" id="PF00589">
    <property type="entry name" value="Phage_integrase"/>
    <property type="match status" value="1"/>
</dbReference>
<evidence type="ECO:0000256" key="2">
    <source>
        <dbReference type="ARBA" id="ARBA00023125"/>
    </source>
</evidence>
<dbReference type="PANTHER" id="PTHR30349:SF41">
    <property type="entry name" value="INTEGRASE_RECOMBINASE PROTEIN MJ0367-RELATED"/>
    <property type="match status" value="1"/>
</dbReference>